<reference evidence="9" key="1">
    <citation type="submission" date="2022-06" db="EMBL/GenBank/DDBJ databases">
        <title>Vallitalea longa sp. nov., an anaerobic bacterium isolated from marine sediment.</title>
        <authorList>
            <person name="Hirano S."/>
            <person name="Terahara T."/>
            <person name="Mori K."/>
            <person name="Hamada M."/>
            <person name="Matsumoto R."/>
            <person name="Kobayashi T."/>
        </authorList>
    </citation>
    <scope>NUCLEOTIDE SEQUENCE</scope>
    <source>
        <strain evidence="9">SH18-1</strain>
    </source>
</reference>
<organism evidence="9 10">
    <name type="scientific">Vallitalea longa</name>
    <dbReference type="NCBI Taxonomy" id="2936439"/>
    <lineage>
        <taxon>Bacteria</taxon>
        <taxon>Bacillati</taxon>
        <taxon>Bacillota</taxon>
        <taxon>Clostridia</taxon>
        <taxon>Lachnospirales</taxon>
        <taxon>Vallitaleaceae</taxon>
        <taxon>Vallitalea</taxon>
    </lineage>
</organism>
<dbReference type="Pfam" id="PF03591">
    <property type="entry name" value="AzlC"/>
    <property type="match status" value="1"/>
</dbReference>
<keyword evidence="5 8" id="KW-0812">Transmembrane</keyword>
<feature type="transmembrane region" description="Helical" evidence="8">
    <location>
        <begin position="137"/>
        <end position="154"/>
    </location>
</feature>
<dbReference type="PANTHER" id="PTHR34979">
    <property type="entry name" value="INNER MEMBRANE PROTEIN YGAZ"/>
    <property type="match status" value="1"/>
</dbReference>
<accession>A0A9W5Y9Y8</accession>
<evidence type="ECO:0000256" key="1">
    <source>
        <dbReference type="ARBA" id="ARBA00004651"/>
    </source>
</evidence>
<comment type="caution">
    <text evidence="9">The sequence shown here is derived from an EMBL/GenBank/DDBJ whole genome shotgun (WGS) entry which is preliminary data.</text>
</comment>
<evidence type="ECO:0000313" key="10">
    <source>
        <dbReference type="Proteomes" id="UP001144256"/>
    </source>
</evidence>
<evidence type="ECO:0000256" key="4">
    <source>
        <dbReference type="ARBA" id="ARBA00022475"/>
    </source>
</evidence>
<feature type="transmembrane region" description="Helical" evidence="8">
    <location>
        <begin position="160"/>
        <end position="178"/>
    </location>
</feature>
<keyword evidence="10" id="KW-1185">Reference proteome</keyword>
<feature type="transmembrane region" description="Helical" evidence="8">
    <location>
        <begin position="18"/>
        <end position="35"/>
    </location>
</feature>
<feature type="transmembrane region" description="Helical" evidence="8">
    <location>
        <begin position="211"/>
        <end position="229"/>
    </location>
</feature>
<protein>
    <submittedName>
        <fullName evidence="9">Autotransporter</fullName>
    </submittedName>
</protein>
<feature type="transmembrane region" description="Helical" evidence="8">
    <location>
        <begin position="75"/>
        <end position="94"/>
    </location>
</feature>
<dbReference type="AlphaFoldDB" id="A0A9W5Y9Y8"/>
<gene>
    <name evidence="9" type="ORF">SH1V18_20870</name>
</gene>
<comment type="subcellular location">
    <subcellularLocation>
        <location evidence="1">Cell membrane</location>
        <topology evidence="1">Multi-pass membrane protein</topology>
    </subcellularLocation>
</comment>
<dbReference type="GO" id="GO:0005886">
    <property type="term" value="C:plasma membrane"/>
    <property type="evidence" value="ECO:0007669"/>
    <property type="project" value="UniProtKB-SubCell"/>
</dbReference>
<keyword evidence="3" id="KW-0813">Transport</keyword>
<evidence type="ECO:0000256" key="8">
    <source>
        <dbReference type="SAM" id="Phobius"/>
    </source>
</evidence>
<keyword evidence="7 8" id="KW-0472">Membrane</keyword>
<evidence type="ECO:0000256" key="6">
    <source>
        <dbReference type="ARBA" id="ARBA00022989"/>
    </source>
</evidence>
<keyword evidence="6 8" id="KW-1133">Transmembrane helix</keyword>
<comment type="similarity">
    <text evidence="2">Belongs to the AzlC family.</text>
</comment>
<dbReference type="EMBL" id="BRLB01000004">
    <property type="protein sequence ID" value="GKX29607.1"/>
    <property type="molecule type" value="Genomic_DNA"/>
</dbReference>
<name>A0A9W5Y9Y8_9FIRM</name>
<proteinExistence type="inferred from homology"/>
<dbReference type="PANTHER" id="PTHR34979:SF1">
    <property type="entry name" value="INNER MEMBRANE PROTEIN YGAZ"/>
    <property type="match status" value="1"/>
</dbReference>
<dbReference type="InterPro" id="IPR011606">
    <property type="entry name" value="Brnchd-chn_aa_trnsp_permease"/>
</dbReference>
<evidence type="ECO:0000256" key="2">
    <source>
        <dbReference type="ARBA" id="ARBA00010735"/>
    </source>
</evidence>
<dbReference type="RefSeq" id="WP_281815164.1">
    <property type="nucleotide sequence ID" value="NZ_BRLB01000004.1"/>
</dbReference>
<evidence type="ECO:0000256" key="5">
    <source>
        <dbReference type="ARBA" id="ARBA00022692"/>
    </source>
</evidence>
<sequence>MKDDGIKKYGLREGIADAFPIVIGFVPIAMTFGILAKTGEITLVESILFSALVFAGASQFIALNLLIVGAGMGEIIITTLLVNLRHMLMSASIATKLTKEIKKYSPLIAFGITDETFSVASFKEGTLTKGYMLSLEFISYLSWVGGTALGYILGGVLPDIVKASMGIALYAMFVAILIPEVKKSMRALLLACVSGCANAICKYIFNLPDGWSIVIAIVMISFLGVLLFGEKEGKVYE</sequence>
<keyword evidence="4" id="KW-1003">Cell membrane</keyword>
<feature type="transmembrane region" description="Helical" evidence="8">
    <location>
        <begin position="187"/>
        <end position="205"/>
    </location>
</feature>
<feature type="transmembrane region" description="Helical" evidence="8">
    <location>
        <begin position="47"/>
        <end position="69"/>
    </location>
</feature>
<dbReference type="GO" id="GO:1903785">
    <property type="term" value="P:L-valine transmembrane transport"/>
    <property type="evidence" value="ECO:0007669"/>
    <property type="project" value="TreeGrafter"/>
</dbReference>
<evidence type="ECO:0000256" key="3">
    <source>
        <dbReference type="ARBA" id="ARBA00022448"/>
    </source>
</evidence>
<dbReference type="Proteomes" id="UP001144256">
    <property type="component" value="Unassembled WGS sequence"/>
</dbReference>
<evidence type="ECO:0000256" key="7">
    <source>
        <dbReference type="ARBA" id="ARBA00023136"/>
    </source>
</evidence>
<evidence type="ECO:0000313" key="9">
    <source>
        <dbReference type="EMBL" id="GKX29607.1"/>
    </source>
</evidence>